<reference evidence="11 12" key="1">
    <citation type="journal article" date="2018" name="Nat. Ecol. Evol.">
        <title>Pezizomycetes genomes reveal the molecular basis of ectomycorrhizal truffle lifestyle.</title>
        <authorList>
            <person name="Murat C."/>
            <person name="Payen T."/>
            <person name="Noel B."/>
            <person name="Kuo A."/>
            <person name="Morin E."/>
            <person name="Chen J."/>
            <person name="Kohler A."/>
            <person name="Krizsan K."/>
            <person name="Balestrini R."/>
            <person name="Da Silva C."/>
            <person name="Montanini B."/>
            <person name="Hainaut M."/>
            <person name="Levati E."/>
            <person name="Barry K.W."/>
            <person name="Belfiori B."/>
            <person name="Cichocki N."/>
            <person name="Clum A."/>
            <person name="Dockter R.B."/>
            <person name="Fauchery L."/>
            <person name="Guy J."/>
            <person name="Iotti M."/>
            <person name="Le Tacon F."/>
            <person name="Lindquist E.A."/>
            <person name="Lipzen A."/>
            <person name="Malagnac F."/>
            <person name="Mello A."/>
            <person name="Molinier V."/>
            <person name="Miyauchi S."/>
            <person name="Poulain J."/>
            <person name="Riccioni C."/>
            <person name="Rubini A."/>
            <person name="Sitrit Y."/>
            <person name="Splivallo R."/>
            <person name="Traeger S."/>
            <person name="Wang M."/>
            <person name="Zifcakova L."/>
            <person name="Wipf D."/>
            <person name="Zambonelli A."/>
            <person name="Paolocci F."/>
            <person name="Nowrousian M."/>
            <person name="Ottonello S."/>
            <person name="Baldrian P."/>
            <person name="Spatafora J.W."/>
            <person name="Henrissat B."/>
            <person name="Nagy L.G."/>
            <person name="Aury J.M."/>
            <person name="Wincker P."/>
            <person name="Grigoriev I.V."/>
            <person name="Bonfante P."/>
            <person name="Martin F.M."/>
        </authorList>
    </citation>
    <scope>NUCLEOTIDE SEQUENCE [LARGE SCALE GENOMIC DNA]</scope>
    <source>
        <strain evidence="11 12">CCBAS932</strain>
    </source>
</reference>
<feature type="transmembrane region" description="Helical" evidence="9">
    <location>
        <begin position="592"/>
        <end position="614"/>
    </location>
</feature>
<feature type="transmembrane region" description="Helical" evidence="9">
    <location>
        <begin position="479"/>
        <end position="498"/>
    </location>
</feature>
<dbReference type="Proteomes" id="UP000277580">
    <property type="component" value="Unassembled WGS sequence"/>
</dbReference>
<feature type="transmembrane region" description="Helical" evidence="9">
    <location>
        <begin position="298"/>
        <end position="321"/>
    </location>
</feature>
<feature type="region of interest" description="Disordered" evidence="8">
    <location>
        <begin position="94"/>
        <end position="133"/>
    </location>
</feature>
<evidence type="ECO:0000259" key="10">
    <source>
        <dbReference type="Pfam" id="PF01490"/>
    </source>
</evidence>
<dbReference type="PANTHER" id="PTHR22950">
    <property type="entry name" value="AMINO ACID TRANSPORTER"/>
    <property type="match status" value="1"/>
</dbReference>
<evidence type="ECO:0000256" key="9">
    <source>
        <dbReference type="SAM" id="Phobius"/>
    </source>
</evidence>
<feature type="domain" description="Amino acid transporter transmembrane" evidence="10">
    <location>
        <begin position="217"/>
        <end position="612"/>
    </location>
</feature>
<keyword evidence="12" id="KW-1185">Reference proteome</keyword>
<accession>A0A3N4L010</accession>
<keyword evidence="7 9" id="KW-0472">Membrane</keyword>
<dbReference type="GO" id="GO:0005774">
    <property type="term" value="C:vacuolar membrane"/>
    <property type="evidence" value="ECO:0007669"/>
    <property type="project" value="TreeGrafter"/>
</dbReference>
<feature type="transmembrane region" description="Helical" evidence="9">
    <location>
        <begin position="358"/>
        <end position="378"/>
    </location>
</feature>
<evidence type="ECO:0000313" key="11">
    <source>
        <dbReference type="EMBL" id="RPB16150.1"/>
    </source>
</evidence>
<feature type="region of interest" description="Disordered" evidence="8">
    <location>
        <begin position="23"/>
        <end position="54"/>
    </location>
</feature>
<feature type="transmembrane region" description="Helical" evidence="9">
    <location>
        <begin position="440"/>
        <end position="459"/>
    </location>
</feature>
<feature type="transmembrane region" description="Helical" evidence="9">
    <location>
        <begin position="534"/>
        <end position="551"/>
    </location>
</feature>
<dbReference type="STRING" id="1392247.A0A3N4L010"/>
<keyword evidence="6 9" id="KW-1133">Transmembrane helix</keyword>
<sequence length="625" mass="68422">MCSLSSYHSLFWANLHRDHFDDVNQPRQTYRPTNKSKKLKEANDAPPGHNRSSLSLGLDAIRYAGGVNSLDNFARSWTRAAGYFEIAPSRQPVVAVPGSSRDEESPEDSSAIDDDYDEYHSDATTTRGRGRIDGAASSFGSYGSFTSPLSRYGTMDSLPQTGLPIGRLGGAVRHVPEVQDLPASNIGVVPADKEREPLLVKAVVTEEGKVEHVIVGQSTLPQTVFNSVNVLIGIGLLSLPLGLRYSGWLIGIIFILFSAGVTKYTAKLLARCLDKSTNPHLVTYSDIAYIAFGHKSRVCVSVLFSLELMAACVALVVLFADSLHGLFPQIDKLQWKIIAGVVLTPLSFLPLRVLSFSSILGIVSTFSIAMIVFMDGWIKPEAPGSLRDPMPTYLFPQSWWTVPLSFGLLMSPWGGHSVFPNIYKDMRHPKKYNKAVDITYGFTFFLDMALAITGILMFGDGAADEITYNILALDGYPKGLSVAMVVFIAMIPLTKTPLNSRPIITTIEIMLGVDPRALPEGQRMTPFNEGIMKIVIRIMVNIVFVIVAIQFPSFDRIMAFLGSFLCFTICVILPLLFYLKICAAEISRKERISCWVLLVVSTIFAAIGTVAAFVPKESLGLGVSV</sequence>
<feature type="transmembrane region" description="Helical" evidence="9">
    <location>
        <begin position="398"/>
        <end position="419"/>
    </location>
</feature>
<dbReference type="EMBL" id="ML119110">
    <property type="protein sequence ID" value="RPB16150.1"/>
    <property type="molecule type" value="Genomic_DNA"/>
</dbReference>
<keyword evidence="3" id="KW-0813">Transport</keyword>
<evidence type="ECO:0000256" key="5">
    <source>
        <dbReference type="ARBA" id="ARBA00022970"/>
    </source>
</evidence>
<organism evidence="11 12">
    <name type="scientific">Morchella conica CCBAS932</name>
    <dbReference type="NCBI Taxonomy" id="1392247"/>
    <lineage>
        <taxon>Eukaryota</taxon>
        <taxon>Fungi</taxon>
        <taxon>Dikarya</taxon>
        <taxon>Ascomycota</taxon>
        <taxon>Pezizomycotina</taxon>
        <taxon>Pezizomycetes</taxon>
        <taxon>Pezizales</taxon>
        <taxon>Morchellaceae</taxon>
        <taxon>Morchella</taxon>
    </lineage>
</organism>
<feature type="transmembrane region" description="Helical" evidence="9">
    <location>
        <begin position="248"/>
        <end position="266"/>
    </location>
</feature>
<feature type="transmembrane region" description="Helical" evidence="9">
    <location>
        <begin position="557"/>
        <end position="580"/>
    </location>
</feature>
<dbReference type="GO" id="GO:0015179">
    <property type="term" value="F:L-amino acid transmembrane transporter activity"/>
    <property type="evidence" value="ECO:0007669"/>
    <property type="project" value="TreeGrafter"/>
</dbReference>
<evidence type="ECO:0000256" key="7">
    <source>
        <dbReference type="ARBA" id="ARBA00023136"/>
    </source>
</evidence>
<evidence type="ECO:0000256" key="6">
    <source>
        <dbReference type="ARBA" id="ARBA00022989"/>
    </source>
</evidence>
<dbReference type="InterPro" id="IPR013057">
    <property type="entry name" value="AA_transpt_TM"/>
</dbReference>
<dbReference type="InParanoid" id="A0A3N4L010"/>
<protein>
    <recommendedName>
        <fullName evidence="10">Amino acid transporter transmembrane domain-containing protein</fullName>
    </recommendedName>
</protein>
<dbReference type="PANTHER" id="PTHR22950:SF692">
    <property type="entry name" value="TRANSMEMBRANE AMINO ACID TRANSPORTER FAMILY PROTEIN"/>
    <property type="match status" value="1"/>
</dbReference>
<proteinExistence type="inferred from homology"/>
<keyword evidence="5" id="KW-0029">Amino-acid transport</keyword>
<evidence type="ECO:0000256" key="2">
    <source>
        <dbReference type="ARBA" id="ARBA00008066"/>
    </source>
</evidence>
<comment type="similarity">
    <text evidence="2">Belongs to the amino acid/polyamine transporter 2 family.</text>
</comment>
<feature type="compositionally biased region" description="Acidic residues" evidence="8">
    <location>
        <begin position="104"/>
        <end position="117"/>
    </location>
</feature>
<comment type="subcellular location">
    <subcellularLocation>
        <location evidence="1">Membrane</location>
        <topology evidence="1">Multi-pass membrane protein</topology>
    </subcellularLocation>
</comment>
<dbReference type="FunCoup" id="A0A3N4L010">
    <property type="interactions" value="321"/>
</dbReference>
<keyword evidence="4 9" id="KW-0812">Transmembrane</keyword>
<evidence type="ECO:0000256" key="8">
    <source>
        <dbReference type="SAM" id="MobiDB-lite"/>
    </source>
</evidence>
<dbReference type="Pfam" id="PF01490">
    <property type="entry name" value="Aa_trans"/>
    <property type="match status" value="1"/>
</dbReference>
<dbReference type="AlphaFoldDB" id="A0A3N4L010"/>
<evidence type="ECO:0000256" key="3">
    <source>
        <dbReference type="ARBA" id="ARBA00022448"/>
    </source>
</evidence>
<feature type="transmembrane region" description="Helical" evidence="9">
    <location>
        <begin position="333"/>
        <end position="351"/>
    </location>
</feature>
<dbReference type="OrthoDB" id="655540at2759"/>
<gene>
    <name evidence="11" type="ORF">P167DRAFT_481756</name>
</gene>
<name>A0A3N4L010_9PEZI</name>
<evidence type="ECO:0000256" key="4">
    <source>
        <dbReference type="ARBA" id="ARBA00022692"/>
    </source>
</evidence>
<evidence type="ECO:0000313" key="12">
    <source>
        <dbReference type="Proteomes" id="UP000277580"/>
    </source>
</evidence>
<evidence type="ECO:0000256" key="1">
    <source>
        <dbReference type="ARBA" id="ARBA00004141"/>
    </source>
</evidence>